<name>A0A9R0IG32_SPIOL</name>
<dbReference type="RefSeq" id="XP_021848462.1">
    <property type="nucleotide sequence ID" value="XM_021992770.2"/>
</dbReference>
<dbReference type="GO" id="GO:0032956">
    <property type="term" value="P:regulation of actin cytoskeleton organization"/>
    <property type="evidence" value="ECO:0000318"/>
    <property type="project" value="GO_Central"/>
</dbReference>
<dbReference type="Pfam" id="PF00071">
    <property type="entry name" value="Ras"/>
    <property type="match status" value="1"/>
</dbReference>
<dbReference type="OrthoDB" id="8830751at2759"/>
<comment type="similarity">
    <text evidence="2">Belongs to the small GTPase superfamily. Rho family.</text>
</comment>
<evidence type="ECO:0000256" key="1">
    <source>
        <dbReference type="ARBA" id="ARBA00004370"/>
    </source>
</evidence>
<sequence length="211" mass="23569">MALNASKFIKCVTVGDGAVGKTCMLICYTSNKFPTDYIPTVFDNFSANVVVESITVNLGLWDTAGQEDYNRLRPLSYRGADVFVLAFSLVSRASYENVQKKWVPELQHYAPGIPVVLVGTKLDLRGDKHYLADHPGVLPVSTLEGEELRKQIGALYYIECSSKTQQNVKAVFDSAIKVVIKPPQKQKEKKKKPRRGFTMNLCCQKSFPCLK</sequence>
<dbReference type="PRINTS" id="PR00449">
    <property type="entry name" value="RASTRNSFRMNG"/>
</dbReference>
<dbReference type="Proteomes" id="UP000813463">
    <property type="component" value="Chromosome 5"/>
</dbReference>
<reference evidence="9" key="2">
    <citation type="submission" date="2025-08" db="UniProtKB">
        <authorList>
            <consortium name="RefSeq"/>
        </authorList>
    </citation>
    <scope>IDENTIFICATION</scope>
    <source>
        <tissue evidence="9">Leaf</tissue>
    </source>
</reference>
<dbReference type="GO" id="GO:0005856">
    <property type="term" value="C:cytoskeleton"/>
    <property type="evidence" value="ECO:0000318"/>
    <property type="project" value="GO_Central"/>
</dbReference>
<dbReference type="GO" id="GO:0007015">
    <property type="term" value="P:actin filament organization"/>
    <property type="evidence" value="ECO:0000318"/>
    <property type="project" value="GO_Central"/>
</dbReference>
<dbReference type="GO" id="GO:0031410">
    <property type="term" value="C:cytoplasmic vesicle"/>
    <property type="evidence" value="ECO:0000318"/>
    <property type="project" value="GO_Central"/>
</dbReference>
<evidence type="ECO:0000256" key="6">
    <source>
        <dbReference type="ARBA" id="ARBA00023139"/>
    </source>
</evidence>
<keyword evidence="4" id="KW-0342">GTP-binding</keyword>
<keyword evidence="7" id="KW-0449">Lipoprotein</keyword>
<accession>A0A9R0IG32</accession>
<dbReference type="GO" id="GO:0003924">
    <property type="term" value="F:GTPase activity"/>
    <property type="evidence" value="ECO:0000318"/>
    <property type="project" value="GO_Central"/>
</dbReference>
<evidence type="ECO:0000313" key="8">
    <source>
        <dbReference type="Proteomes" id="UP000813463"/>
    </source>
</evidence>
<keyword evidence="5" id="KW-0472">Membrane</keyword>
<dbReference type="Gene3D" id="3.40.50.300">
    <property type="entry name" value="P-loop containing nucleotide triphosphate hydrolases"/>
    <property type="match status" value="1"/>
</dbReference>
<evidence type="ECO:0000256" key="5">
    <source>
        <dbReference type="ARBA" id="ARBA00023136"/>
    </source>
</evidence>
<protein>
    <submittedName>
        <fullName evidence="9">Rac-like GTP-binding protein ARAC8</fullName>
    </submittedName>
</protein>
<keyword evidence="3" id="KW-0547">Nucleotide-binding</keyword>
<dbReference type="InterPro" id="IPR027417">
    <property type="entry name" value="P-loop_NTPase"/>
</dbReference>
<dbReference type="GO" id="GO:0007264">
    <property type="term" value="P:small GTPase-mediated signal transduction"/>
    <property type="evidence" value="ECO:0007669"/>
    <property type="project" value="InterPro"/>
</dbReference>
<dbReference type="KEGG" id="soe:110788125"/>
<dbReference type="SMART" id="SM00174">
    <property type="entry name" value="RHO"/>
    <property type="match status" value="1"/>
</dbReference>
<evidence type="ECO:0000256" key="2">
    <source>
        <dbReference type="ARBA" id="ARBA00010142"/>
    </source>
</evidence>
<organism evidence="8 9">
    <name type="scientific">Spinacia oleracea</name>
    <name type="common">Spinach</name>
    <dbReference type="NCBI Taxonomy" id="3562"/>
    <lineage>
        <taxon>Eukaryota</taxon>
        <taxon>Viridiplantae</taxon>
        <taxon>Streptophyta</taxon>
        <taxon>Embryophyta</taxon>
        <taxon>Tracheophyta</taxon>
        <taxon>Spermatophyta</taxon>
        <taxon>Magnoliopsida</taxon>
        <taxon>eudicotyledons</taxon>
        <taxon>Gunneridae</taxon>
        <taxon>Pentapetalae</taxon>
        <taxon>Caryophyllales</taxon>
        <taxon>Chenopodiaceae</taxon>
        <taxon>Chenopodioideae</taxon>
        <taxon>Anserineae</taxon>
        <taxon>Spinacia</taxon>
    </lineage>
</organism>
<dbReference type="GeneID" id="110788125"/>
<dbReference type="PROSITE" id="PS51420">
    <property type="entry name" value="RHO"/>
    <property type="match status" value="1"/>
</dbReference>
<dbReference type="GO" id="GO:0005525">
    <property type="term" value="F:GTP binding"/>
    <property type="evidence" value="ECO:0000318"/>
    <property type="project" value="GO_Central"/>
</dbReference>
<keyword evidence="6" id="KW-0564">Palmitate</keyword>
<evidence type="ECO:0000256" key="7">
    <source>
        <dbReference type="ARBA" id="ARBA00023288"/>
    </source>
</evidence>
<dbReference type="GO" id="GO:0042995">
    <property type="term" value="C:cell projection"/>
    <property type="evidence" value="ECO:0000318"/>
    <property type="project" value="GO_Central"/>
</dbReference>
<dbReference type="SMART" id="SM00175">
    <property type="entry name" value="RAB"/>
    <property type="match status" value="1"/>
</dbReference>
<evidence type="ECO:0000256" key="4">
    <source>
        <dbReference type="ARBA" id="ARBA00023134"/>
    </source>
</evidence>
<dbReference type="PROSITE" id="PS51419">
    <property type="entry name" value="RAB"/>
    <property type="match status" value="1"/>
</dbReference>
<dbReference type="AlphaFoldDB" id="A0A9R0IG32"/>
<dbReference type="GO" id="GO:0030865">
    <property type="term" value="P:cortical cytoskeleton organization"/>
    <property type="evidence" value="ECO:0000318"/>
    <property type="project" value="GO_Central"/>
</dbReference>
<comment type="subcellular location">
    <subcellularLocation>
        <location evidence="1">Membrane</location>
    </subcellularLocation>
</comment>
<dbReference type="InterPro" id="IPR001806">
    <property type="entry name" value="Small_GTPase"/>
</dbReference>
<proteinExistence type="inferred from homology"/>
<dbReference type="InterPro" id="IPR003578">
    <property type="entry name" value="Small_GTPase_Rho"/>
</dbReference>
<dbReference type="FunFam" id="3.40.50.300:FF:000512">
    <property type="entry name" value="Rac-like GTP-binding protein 3"/>
    <property type="match status" value="1"/>
</dbReference>
<dbReference type="GO" id="GO:0007165">
    <property type="term" value="P:signal transduction"/>
    <property type="evidence" value="ECO:0000318"/>
    <property type="project" value="GO_Central"/>
</dbReference>
<dbReference type="GO" id="GO:0019901">
    <property type="term" value="F:protein kinase binding"/>
    <property type="evidence" value="ECO:0000318"/>
    <property type="project" value="GO_Central"/>
</dbReference>
<dbReference type="GO" id="GO:0007163">
    <property type="term" value="P:establishment or maintenance of cell polarity"/>
    <property type="evidence" value="ECO:0000318"/>
    <property type="project" value="GO_Central"/>
</dbReference>
<dbReference type="CDD" id="cd04133">
    <property type="entry name" value="Rop_like"/>
    <property type="match status" value="1"/>
</dbReference>
<dbReference type="GO" id="GO:0005886">
    <property type="term" value="C:plasma membrane"/>
    <property type="evidence" value="ECO:0000318"/>
    <property type="project" value="GO_Central"/>
</dbReference>
<dbReference type="SUPFAM" id="SSF52540">
    <property type="entry name" value="P-loop containing nucleoside triphosphate hydrolases"/>
    <property type="match status" value="1"/>
</dbReference>
<dbReference type="PROSITE" id="PS51421">
    <property type="entry name" value="RAS"/>
    <property type="match status" value="1"/>
</dbReference>
<dbReference type="SMART" id="SM00173">
    <property type="entry name" value="RAS"/>
    <property type="match status" value="1"/>
</dbReference>
<keyword evidence="8" id="KW-1185">Reference proteome</keyword>
<dbReference type="InterPro" id="IPR005225">
    <property type="entry name" value="Small_GTP-bd"/>
</dbReference>
<reference evidence="8" key="1">
    <citation type="journal article" date="2021" name="Nat. Commun.">
        <title>Genomic analyses provide insights into spinach domestication and the genetic basis of agronomic traits.</title>
        <authorList>
            <person name="Cai X."/>
            <person name="Sun X."/>
            <person name="Xu C."/>
            <person name="Sun H."/>
            <person name="Wang X."/>
            <person name="Ge C."/>
            <person name="Zhang Z."/>
            <person name="Wang Q."/>
            <person name="Fei Z."/>
            <person name="Jiao C."/>
            <person name="Wang Q."/>
        </authorList>
    </citation>
    <scope>NUCLEOTIDE SEQUENCE [LARGE SCALE GENOMIC DNA]</scope>
    <source>
        <strain evidence="8">cv. Varoflay</strain>
    </source>
</reference>
<dbReference type="GO" id="GO:0009788">
    <property type="term" value="P:negative regulation of abscisic acid-activated signaling pathway"/>
    <property type="evidence" value="ECO:0007669"/>
    <property type="project" value="UniProtKB-ARBA"/>
</dbReference>
<evidence type="ECO:0000256" key="3">
    <source>
        <dbReference type="ARBA" id="ARBA00022741"/>
    </source>
</evidence>
<dbReference type="NCBIfam" id="TIGR00231">
    <property type="entry name" value="small_GTP"/>
    <property type="match status" value="1"/>
</dbReference>
<dbReference type="SMART" id="SM00176">
    <property type="entry name" value="RAN"/>
    <property type="match status" value="1"/>
</dbReference>
<dbReference type="GO" id="GO:0008360">
    <property type="term" value="P:regulation of cell shape"/>
    <property type="evidence" value="ECO:0000318"/>
    <property type="project" value="GO_Central"/>
</dbReference>
<dbReference type="PANTHER" id="PTHR24072">
    <property type="entry name" value="RHO FAMILY GTPASE"/>
    <property type="match status" value="1"/>
</dbReference>
<evidence type="ECO:0000313" key="9">
    <source>
        <dbReference type="RefSeq" id="XP_021848462.1"/>
    </source>
</evidence>
<gene>
    <name evidence="9" type="primary">LOC110788125</name>
</gene>